<dbReference type="InterPro" id="IPR033248">
    <property type="entry name" value="Transketolase_C"/>
</dbReference>
<evidence type="ECO:0000259" key="6">
    <source>
        <dbReference type="SMART" id="SM00861"/>
    </source>
</evidence>
<reference evidence="7 8" key="1">
    <citation type="submission" date="2021-05" db="EMBL/GenBank/DDBJ databases">
        <authorList>
            <person name="Zhang Z.D."/>
            <person name="Osman G."/>
        </authorList>
    </citation>
    <scope>NUCLEOTIDE SEQUENCE [LARGE SCALE GENOMIC DNA]</scope>
    <source>
        <strain evidence="7 8">KCTC 32217</strain>
    </source>
</reference>
<keyword evidence="8" id="KW-1185">Reference proteome</keyword>
<dbReference type="GO" id="GO:0003863">
    <property type="term" value="F:branched-chain 2-oxo acid dehydrogenase activity"/>
    <property type="evidence" value="ECO:0007669"/>
    <property type="project" value="UniProtKB-EC"/>
</dbReference>
<evidence type="ECO:0000256" key="3">
    <source>
        <dbReference type="ARBA" id="ARBA00012277"/>
    </source>
</evidence>
<evidence type="ECO:0000313" key="8">
    <source>
        <dbReference type="Proteomes" id="UP001319104"/>
    </source>
</evidence>
<dbReference type="GO" id="GO:0007584">
    <property type="term" value="P:response to nutrient"/>
    <property type="evidence" value="ECO:0007669"/>
    <property type="project" value="TreeGrafter"/>
</dbReference>
<dbReference type="InterPro" id="IPR005475">
    <property type="entry name" value="Transketolase-like_Pyr-bd"/>
</dbReference>
<dbReference type="Pfam" id="PF02780">
    <property type="entry name" value="Transketolase_C"/>
    <property type="match status" value="1"/>
</dbReference>
<dbReference type="RefSeq" id="WP_213944925.1">
    <property type="nucleotide sequence ID" value="NZ_JAHCMY010000003.1"/>
</dbReference>
<dbReference type="GO" id="GO:0009083">
    <property type="term" value="P:branched-chain amino acid catabolic process"/>
    <property type="evidence" value="ECO:0007669"/>
    <property type="project" value="TreeGrafter"/>
</dbReference>
<dbReference type="InterPro" id="IPR029061">
    <property type="entry name" value="THDP-binding"/>
</dbReference>
<comment type="caution">
    <text evidence="7">The sequence shown here is derived from an EMBL/GenBank/DDBJ whole genome shotgun (WGS) entry which is preliminary data.</text>
</comment>
<evidence type="ECO:0000256" key="5">
    <source>
        <dbReference type="ARBA" id="ARBA00023052"/>
    </source>
</evidence>
<comment type="function">
    <text evidence="2">E1 component of the 2-oxoglutarate dehydrogenase (OGDH) complex which catalyzes the decarboxylation of 2-oxoglutarate, the first step in the conversion of 2-oxoglutarate to succinyl-CoA and CO(2).</text>
</comment>
<evidence type="ECO:0000256" key="1">
    <source>
        <dbReference type="ARBA" id="ARBA00001964"/>
    </source>
</evidence>
<evidence type="ECO:0000256" key="2">
    <source>
        <dbReference type="ARBA" id="ARBA00003906"/>
    </source>
</evidence>
<dbReference type="SMART" id="SM00861">
    <property type="entry name" value="Transket_pyr"/>
    <property type="match status" value="1"/>
</dbReference>
<dbReference type="Proteomes" id="UP001319104">
    <property type="component" value="Unassembled WGS sequence"/>
</dbReference>
<dbReference type="PANTHER" id="PTHR42980:SF1">
    <property type="entry name" value="2-OXOISOVALERATE DEHYDROGENASE SUBUNIT BETA, MITOCHONDRIAL"/>
    <property type="match status" value="1"/>
</dbReference>
<evidence type="ECO:0000313" key="7">
    <source>
        <dbReference type="EMBL" id="MBS9524074.1"/>
    </source>
</evidence>
<dbReference type="Pfam" id="PF00676">
    <property type="entry name" value="E1_dh"/>
    <property type="match status" value="1"/>
</dbReference>
<dbReference type="AlphaFoldDB" id="A0AAP2G159"/>
<dbReference type="EC" id="1.2.4.4" evidence="3"/>
<dbReference type="Gene3D" id="3.40.50.920">
    <property type="match status" value="1"/>
</dbReference>
<dbReference type="CDD" id="cd02000">
    <property type="entry name" value="TPP_E1_PDC_ADC_BCADC"/>
    <property type="match status" value="1"/>
</dbReference>
<sequence length="804" mass="89883">MEEVAVNKKNKSLSLSKDEILNDYRLAQQSRQASLMGRKEVFMGKAKFGIFGDGKELAQIAMAKYFKNGDFRAGYYRDQTFMFAIGELTIQEYFAQLYAHADVDAEPASGGRLMNGHFGTRALEQNGEWKNLTEMKNSASDISPTASQMPKLLGLAYASKLYRQNNNLLKELSNFSIEGNEVAWGTIGNASTSEGMFYETINAGGVLQVPMVVSVWDDEYGISVPKEYHTTKGSISEVLKGFQRTDDQKGYEILVVKGWDYEALMSTYQNAARIAREEHVPVLVHVIELTQPQGHSTSGSHERYKSKERLEWEADYDCVRQFQEYIIEQGMATEEELAEIDAEAKAFAKAQREAAWKAFAGEIKSELQDAVSLIEQAAPNSRQKEKLVVLADELAKTMNPIRKDVISAVRKALLLMRFDGADVKQNLKLWYEQQKKLNEDRYNSHLYSQSDFRVGNIDEVPAQYGDDAQLVDGREVLQACFDHLLSNDPRVFAFGEDVGKIGDVNQAFAGLQDKYGELRVTDTGIRECTIIGQGIGASMRGLRPIAEIQYLDYLLYAIQILSDDVACLQYRTKGGQKAPIIVRTRGHRLEGVWHSGSPIGMILHSLRGMLVCVPRDMTQAAGMYNTLVKADEPALVIECLNGYRLKEKMPANIGEFTVPLGKPEILREGSDLTIVTYGSMCRIIMDAALVLDEMGISVEVIDVQTLLPFDTHHVIADSIKKTNRVIFADEDVPGGASAYMMQQVIEEQGAYYHLDSEPATIAAKAHRPAYSSDGDYFSKPSVDDVVEKVYEMMHEVDPNTFPEL</sequence>
<accession>A0AAP2G159</accession>
<dbReference type="InterPro" id="IPR009014">
    <property type="entry name" value="Transketo_C/PFOR_II"/>
</dbReference>
<dbReference type="PANTHER" id="PTHR42980">
    <property type="entry name" value="2-OXOISOVALERATE DEHYDROGENASE SUBUNIT BETA-RELATED"/>
    <property type="match status" value="1"/>
</dbReference>
<protein>
    <recommendedName>
        <fullName evidence="3">3-methyl-2-oxobutanoate dehydrogenase (2-methylpropanoyl-transferring)</fullName>
        <ecNumber evidence="3">1.2.4.4</ecNumber>
    </recommendedName>
</protein>
<evidence type="ECO:0000256" key="4">
    <source>
        <dbReference type="ARBA" id="ARBA00023002"/>
    </source>
</evidence>
<keyword evidence="5" id="KW-0786">Thiamine pyrophosphate</keyword>
<proteinExistence type="predicted"/>
<keyword evidence="4" id="KW-0560">Oxidoreductase</keyword>
<name>A0AAP2G159_9BACT</name>
<dbReference type="Gene3D" id="3.40.50.970">
    <property type="match status" value="2"/>
</dbReference>
<feature type="domain" description="Transketolase-like pyrimidine-binding" evidence="6">
    <location>
        <begin position="471"/>
        <end position="645"/>
    </location>
</feature>
<dbReference type="SUPFAM" id="SSF52922">
    <property type="entry name" value="TK C-terminal domain-like"/>
    <property type="match status" value="1"/>
</dbReference>
<dbReference type="Pfam" id="PF02779">
    <property type="entry name" value="Transket_pyr"/>
    <property type="match status" value="1"/>
</dbReference>
<dbReference type="EMBL" id="JAHCMY010000003">
    <property type="protein sequence ID" value="MBS9524074.1"/>
    <property type="molecule type" value="Genomic_DNA"/>
</dbReference>
<dbReference type="InterPro" id="IPR001017">
    <property type="entry name" value="DH_E1"/>
</dbReference>
<gene>
    <name evidence="7" type="ORF">KI659_08615</name>
</gene>
<comment type="cofactor">
    <cofactor evidence="1">
        <name>thiamine diphosphate</name>
        <dbReference type="ChEBI" id="CHEBI:58937"/>
    </cofactor>
</comment>
<organism evidence="7 8">
    <name type="scientific">Litoribacter ruber</name>
    <dbReference type="NCBI Taxonomy" id="702568"/>
    <lineage>
        <taxon>Bacteria</taxon>
        <taxon>Pseudomonadati</taxon>
        <taxon>Bacteroidota</taxon>
        <taxon>Cytophagia</taxon>
        <taxon>Cytophagales</taxon>
        <taxon>Cyclobacteriaceae</taxon>
        <taxon>Litoribacter</taxon>
    </lineage>
</organism>
<dbReference type="SUPFAM" id="SSF52518">
    <property type="entry name" value="Thiamin diphosphate-binding fold (THDP-binding)"/>
    <property type="match status" value="2"/>
</dbReference>